<dbReference type="SUPFAM" id="SSF54373">
    <property type="entry name" value="FAD-linked reductases, C-terminal domain"/>
    <property type="match status" value="1"/>
</dbReference>
<evidence type="ECO:0000313" key="1">
    <source>
        <dbReference type="EMBL" id="KAJ7670981.1"/>
    </source>
</evidence>
<keyword evidence="2" id="KW-1185">Reference proteome</keyword>
<evidence type="ECO:0000313" key="2">
    <source>
        <dbReference type="Proteomes" id="UP001221757"/>
    </source>
</evidence>
<dbReference type="EMBL" id="JARKIE010000178">
    <property type="protein sequence ID" value="KAJ7670981.1"/>
    <property type="molecule type" value="Genomic_DNA"/>
</dbReference>
<dbReference type="AlphaFoldDB" id="A0AAD7G6C8"/>
<dbReference type="Proteomes" id="UP001221757">
    <property type="component" value="Unassembled WGS sequence"/>
</dbReference>
<dbReference type="Gene3D" id="3.50.50.60">
    <property type="entry name" value="FAD/NAD(P)-binding domain"/>
    <property type="match status" value="1"/>
</dbReference>
<dbReference type="InterPro" id="IPR036188">
    <property type="entry name" value="FAD/NAD-bd_sf"/>
</dbReference>
<sequence length="183" mass="20390">MDLKNSIKSEFKGQPLNYISPTFSWTVVYRGTVPKRKLAEAFPEHVGLEGPKLHVISHPIGPNIGLNCFHSCPEMEGGPREGPMVTDAATQDVCRLFNNWEPDFLAMIRVGTAPPTEIYDLITLQNAESYTAWAIHVVNPHPCYASGFMVLVGHAPSISCVYVECIQFFFSTFSLNERVDSEI</sequence>
<accession>A0AAD7G6C8</accession>
<organism evidence="1 2">
    <name type="scientific">Mycena rosella</name>
    <name type="common">Pink bonnet</name>
    <name type="synonym">Agaricus rosellus</name>
    <dbReference type="NCBI Taxonomy" id="1033263"/>
    <lineage>
        <taxon>Eukaryota</taxon>
        <taxon>Fungi</taxon>
        <taxon>Dikarya</taxon>
        <taxon>Basidiomycota</taxon>
        <taxon>Agaricomycotina</taxon>
        <taxon>Agaricomycetes</taxon>
        <taxon>Agaricomycetidae</taxon>
        <taxon>Agaricales</taxon>
        <taxon>Marasmiineae</taxon>
        <taxon>Mycenaceae</taxon>
        <taxon>Mycena</taxon>
    </lineage>
</organism>
<name>A0AAD7G6C8_MYCRO</name>
<gene>
    <name evidence="1" type="ORF">B0H17DRAFT_1141721</name>
</gene>
<reference evidence="1" key="1">
    <citation type="submission" date="2023-03" db="EMBL/GenBank/DDBJ databases">
        <title>Massive genome expansion in bonnet fungi (Mycena s.s.) driven by repeated elements and novel gene families across ecological guilds.</title>
        <authorList>
            <consortium name="Lawrence Berkeley National Laboratory"/>
            <person name="Harder C.B."/>
            <person name="Miyauchi S."/>
            <person name="Viragh M."/>
            <person name="Kuo A."/>
            <person name="Thoen E."/>
            <person name="Andreopoulos B."/>
            <person name="Lu D."/>
            <person name="Skrede I."/>
            <person name="Drula E."/>
            <person name="Henrissat B."/>
            <person name="Morin E."/>
            <person name="Kohler A."/>
            <person name="Barry K."/>
            <person name="LaButti K."/>
            <person name="Morin E."/>
            <person name="Salamov A."/>
            <person name="Lipzen A."/>
            <person name="Mereny Z."/>
            <person name="Hegedus B."/>
            <person name="Baldrian P."/>
            <person name="Stursova M."/>
            <person name="Weitz H."/>
            <person name="Taylor A."/>
            <person name="Grigoriev I.V."/>
            <person name="Nagy L.G."/>
            <person name="Martin F."/>
            <person name="Kauserud H."/>
        </authorList>
    </citation>
    <scope>NUCLEOTIDE SEQUENCE</scope>
    <source>
        <strain evidence="1">CBHHK067</strain>
    </source>
</reference>
<proteinExistence type="predicted"/>
<protein>
    <submittedName>
        <fullName evidence="1">Uncharacterized protein</fullName>
    </submittedName>
</protein>
<comment type="caution">
    <text evidence="1">The sequence shown here is derived from an EMBL/GenBank/DDBJ whole genome shotgun (WGS) entry which is preliminary data.</text>
</comment>